<keyword evidence="3" id="KW-1185">Reference proteome</keyword>
<feature type="compositionally biased region" description="Low complexity" evidence="1">
    <location>
        <begin position="115"/>
        <end position="137"/>
    </location>
</feature>
<protein>
    <submittedName>
        <fullName evidence="2">Uncharacterized protein</fullName>
    </submittedName>
</protein>
<accession>A0A0V0QGF4</accession>
<dbReference type="AlphaFoldDB" id="A0A0V0QGF4"/>
<evidence type="ECO:0000256" key="1">
    <source>
        <dbReference type="SAM" id="MobiDB-lite"/>
    </source>
</evidence>
<organism evidence="2 3">
    <name type="scientific">Pseudocohnilembus persalinus</name>
    <name type="common">Ciliate</name>
    <dbReference type="NCBI Taxonomy" id="266149"/>
    <lineage>
        <taxon>Eukaryota</taxon>
        <taxon>Sar</taxon>
        <taxon>Alveolata</taxon>
        <taxon>Ciliophora</taxon>
        <taxon>Intramacronucleata</taxon>
        <taxon>Oligohymenophorea</taxon>
        <taxon>Scuticociliatia</taxon>
        <taxon>Philasterida</taxon>
        <taxon>Pseudocohnilembidae</taxon>
        <taxon>Pseudocohnilembus</taxon>
    </lineage>
</organism>
<feature type="region of interest" description="Disordered" evidence="1">
    <location>
        <begin position="164"/>
        <end position="186"/>
    </location>
</feature>
<dbReference type="EMBL" id="LDAU01000170">
    <property type="protein sequence ID" value="KRX01361.1"/>
    <property type="molecule type" value="Genomic_DNA"/>
</dbReference>
<evidence type="ECO:0000313" key="3">
    <source>
        <dbReference type="Proteomes" id="UP000054937"/>
    </source>
</evidence>
<dbReference type="Proteomes" id="UP000054937">
    <property type="component" value="Unassembled WGS sequence"/>
</dbReference>
<comment type="caution">
    <text evidence="2">The sequence shown here is derived from an EMBL/GenBank/DDBJ whole genome shotgun (WGS) entry which is preliminary data.</text>
</comment>
<feature type="compositionally biased region" description="Polar residues" evidence="1">
    <location>
        <begin position="167"/>
        <end position="186"/>
    </location>
</feature>
<sequence>MPQSATNRGSNKFFDMIYPKSCKNINDFNLNLKGQINSPISQLKSTNIKVNDKKQPQDKNQDMFHQILQKQLDQKKKNSQNPTPFQSQQLQKNIKNLVNKNNQVSNFNQKQAPFSSREYNNNGSSNNSKTNNNNSINQGQKKNPLYLGNISLQKNLFSEQQIKKPTYKNNNNNSIKDQQKSNKNISVYNSINNSPGKEYHFFNNSNNINNNNNYNNSKKNSIDANSAINNILEQQKQPQPIQNNNVINLAGLNANNIQNNKCHIESE</sequence>
<evidence type="ECO:0000313" key="2">
    <source>
        <dbReference type="EMBL" id="KRX01361.1"/>
    </source>
</evidence>
<reference evidence="2 3" key="1">
    <citation type="journal article" date="2015" name="Sci. Rep.">
        <title>Genome of the facultative scuticociliatosis pathogen Pseudocohnilembus persalinus provides insight into its virulence through horizontal gene transfer.</title>
        <authorList>
            <person name="Xiong J."/>
            <person name="Wang G."/>
            <person name="Cheng J."/>
            <person name="Tian M."/>
            <person name="Pan X."/>
            <person name="Warren A."/>
            <person name="Jiang C."/>
            <person name="Yuan D."/>
            <person name="Miao W."/>
        </authorList>
    </citation>
    <scope>NUCLEOTIDE SEQUENCE [LARGE SCALE GENOMIC DNA]</scope>
    <source>
        <strain evidence="2">36N120E</strain>
    </source>
</reference>
<feature type="region of interest" description="Disordered" evidence="1">
    <location>
        <begin position="105"/>
        <end position="143"/>
    </location>
</feature>
<gene>
    <name evidence="2" type="ORF">PPERSA_01264</name>
</gene>
<name>A0A0V0QGF4_PSEPJ</name>
<feature type="compositionally biased region" description="Polar residues" evidence="1">
    <location>
        <begin position="105"/>
        <end position="114"/>
    </location>
</feature>
<proteinExistence type="predicted"/>
<dbReference type="InParanoid" id="A0A0V0QGF4"/>